<proteinExistence type="predicted"/>
<dbReference type="PATRIC" id="fig|68170.10.peg.7248"/>
<dbReference type="AlphaFoldDB" id="A0A0F0GRV2"/>
<protein>
    <submittedName>
        <fullName evidence="2">Uncharacterized protein</fullName>
    </submittedName>
</protein>
<reference evidence="2 3" key="1">
    <citation type="submission" date="2015-02" db="EMBL/GenBank/DDBJ databases">
        <authorList>
            <person name="Ju K.-S."/>
            <person name="Doroghazi J.R."/>
            <person name="Metcalf W."/>
        </authorList>
    </citation>
    <scope>NUCLEOTIDE SEQUENCE [LARGE SCALE GENOMIC DNA]</scope>
    <source>
        <strain evidence="2 3">NRRL B-16140</strain>
    </source>
</reference>
<comment type="caution">
    <text evidence="2">The sequence shown here is derived from an EMBL/GenBank/DDBJ whole genome shotgun (WGS) entry which is preliminary data.</text>
</comment>
<dbReference type="Proteomes" id="UP000033393">
    <property type="component" value="Unassembled WGS sequence"/>
</dbReference>
<dbReference type="EMBL" id="JYJG01000238">
    <property type="protein sequence ID" value="KJK44702.1"/>
    <property type="molecule type" value="Genomic_DNA"/>
</dbReference>
<gene>
    <name evidence="2" type="ORF">UK23_28400</name>
</gene>
<accession>A0A0F0GRV2</accession>
<organism evidence="2 3">
    <name type="scientific">Lentzea aerocolonigenes</name>
    <name type="common">Lechevalieria aerocolonigenes</name>
    <name type="synonym">Saccharothrix aerocolonigenes</name>
    <dbReference type="NCBI Taxonomy" id="68170"/>
    <lineage>
        <taxon>Bacteria</taxon>
        <taxon>Bacillati</taxon>
        <taxon>Actinomycetota</taxon>
        <taxon>Actinomycetes</taxon>
        <taxon>Pseudonocardiales</taxon>
        <taxon>Pseudonocardiaceae</taxon>
        <taxon>Lentzea</taxon>
    </lineage>
</organism>
<evidence type="ECO:0000313" key="2">
    <source>
        <dbReference type="EMBL" id="KJK44702.1"/>
    </source>
</evidence>
<feature type="region of interest" description="Disordered" evidence="1">
    <location>
        <begin position="70"/>
        <end position="92"/>
    </location>
</feature>
<evidence type="ECO:0000256" key="1">
    <source>
        <dbReference type="SAM" id="MobiDB-lite"/>
    </source>
</evidence>
<sequence>MYRSVQQLLVGDCGELRKAAAHGEFQVAAQIQWVGRAVELTGLCSFEERWHVEWSSGEFPDCTSCHSSIRTGSSRSSSAASGSASTAAATLG</sequence>
<dbReference type="RefSeq" id="WP_052685141.1">
    <property type="nucleotide sequence ID" value="NZ_JYJG01000238.1"/>
</dbReference>
<name>A0A0F0GRV2_LENAE</name>
<evidence type="ECO:0000313" key="3">
    <source>
        <dbReference type="Proteomes" id="UP000033393"/>
    </source>
</evidence>
<keyword evidence="3" id="KW-1185">Reference proteome</keyword>